<dbReference type="GO" id="GO:0016887">
    <property type="term" value="F:ATP hydrolysis activity"/>
    <property type="evidence" value="ECO:0007669"/>
    <property type="project" value="InterPro"/>
</dbReference>
<evidence type="ECO:0000256" key="10">
    <source>
        <dbReference type="SAM" id="MobiDB-lite"/>
    </source>
</evidence>
<dbReference type="InterPro" id="IPR024704">
    <property type="entry name" value="SMC"/>
</dbReference>
<organism evidence="12 13">
    <name type="scientific">Chaetoceros tenuissimus</name>
    <dbReference type="NCBI Taxonomy" id="426638"/>
    <lineage>
        <taxon>Eukaryota</taxon>
        <taxon>Sar</taxon>
        <taxon>Stramenopiles</taxon>
        <taxon>Ochrophyta</taxon>
        <taxon>Bacillariophyta</taxon>
        <taxon>Coscinodiscophyceae</taxon>
        <taxon>Chaetocerotophycidae</taxon>
        <taxon>Chaetocerotales</taxon>
        <taxon>Chaetocerotaceae</taxon>
        <taxon>Chaetoceros</taxon>
    </lineage>
</organism>
<dbReference type="GO" id="GO:0005694">
    <property type="term" value="C:chromosome"/>
    <property type="evidence" value="ECO:0007669"/>
    <property type="project" value="InterPro"/>
</dbReference>
<dbReference type="SUPFAM" id="SSF52540">
    <property type="entry name" value="P-loop containing nucleoside triphosphate hydrolases"/>
    <property type="match status" value="2"/>
</dbReference>
<dbReference type="PIRSF" id="PIRSF005719">
    <property type="entry name" value="SMC"/>
    <property type="match status" value="1"/>
</dbReference>
<gene>
    <name evidence="12" type="ORF">CTEN210_08077</name>
</gene>
<evidence type="ECO:0000256" key="1">
    <source>
        <dbReference type="ARBA" id="ARBA00004123"/>
    </source>
</evidence>
<dbReference type="Gene3D" id="3.40.50.300">
    <property type="entry name" value="P-loop containing nucleotide triphosphate hydrolases"/>
    <property type="match status" value="2"/>
</dbReference>
<dbReference type="EMBL" id="BLLK01000045">
    <property type="protein sequence ID" value="GFH51601.1"/>
    <property type="molecule type" value="Genomic_DNA"/>
</dbReference>
<dbReference type="SMART" id="SM00968">
    <property type="entry name" value="SMC_hinge"/>
    <property type="match status" value="1"/>
</dbReference>
<evidence type="ECO:0000256" key="7">
    <source>
        <dbReference type="ARBA" id="ARBA00023306"/>
    </source>
</evidence>
<dbReference type="Pfam" id="PF06470">
    <property type="entry name" value="SMC_hinge"/>
    <property type="match status" value="1"/>
</dbReference>
<feature type="region of interest" description="Disordered" evidence="10">
    <location>
        <begin position="845"/>
        <end position="877"/>
    </location>
</feature>
<comment type="caution">
    <text evidence="12">The sequence shown here is derived from an EMBL/GenBank/DDBJ whole genome shotgun (WGS) entry which is preliminary data.</text>
</comment>
<feature type="region of interest" description="Disordered" evidence="10">
    <location>
        <begin position="460"/>
        <end position="501"/>
    </location>
</feature>
<evidence type="ECO:0000313" key="12">
    <source>
        <dbReference type="EMBL" id="GFH51601.1"/>
    </source>
</evidence>
<dbReference type="InterPro" id="IPR010935">
    <property type="entry name" value="SMC_hinge"/>
</dbReference>
<evidence type="ECO:0000256" key="6">
    <source>
        <dbReference type="ARBA" id="ARBA00023242"/>
    </source>
</evidence>
<dbReference type="GO" id="GO:0005634">
    <property type="term" value="C:nucleus"/>
    <property type="evidence" value="ECO:0007669"/>
    <property type="project" value="UniProtKB-SubCell"/>
</dbReference>
<evidence type="ECO:0000256" key="3">
    <source>
        <dbReference type="ARBA" id="ARBA00022618"/>
    </source>
</evidence>
<sequence>MHIKQIIISNFRSFKSQPEVQPFSQGTNAVVGRNGAGKSNLFDAVQFALLSPKFWTLRTEDRQALLHEGSGSAAVSAYVEIIFDNRDGRFQGFSGNQSDEIVLRRTVGSKKDEIFLQRKKTSKSEVMSLLEGAGFSKSNPYFIVQQGKVNALCVMKDEERLELLKEVAGTTVYDEKKAESEKKMIENNNSMEKIQETLKFMEERLEELRGEKEELTIYQELDRQRKALAYTLYDKELRRARECLDEIEHKKAEEAEKRIMVYEQARNLENEITTIEANLKTKTRALKRNKLSMQELEEERAEAITLQTKLELQCRELEESVKTGEANLIKNKEELKQLNIKIQETKGELDTTIQPKFDQAKESLTNLTVDRDAAKKTMDALYAKQGRGRQFEDKEARDKYLQLQIDELITAKEDKENFLNDQQDSLANARRAISDLEKALGKNKENLAKEEKVLEDLSKSLTEKKRERQDMAEKRRAHQSEYKDLSSKVSDARESQRKAYSSLRKTMPRNTAMGLDALNRIVQEEGIRVGEQYFGPVMDNIELKQDKYQVAVERSADNALFHVIVDTDATAARLMKRLENDRLGRVTFLPLNQLRISNVKYPESRDIVPLLSTCINYDRRLERAMTHVFGRKLLANSVEVASAWSARCDMDAVTLQGDLCSRKGSLSGGFIDRTKSKLKANIELKEAGRRVRKLEADENEMKKQSGEFDKQITKTMSEMQRLEAKKANLEHSLTRADEEIASQESQLLSKKKHVEKLENDQIPPVERQIESLANQIETLKNELGTELSETLTKDEKELLQDLKSNLSSLEEKIETQTQTLEDISIQRQRLHSLLQDNLYKRKSELEQEGVDASNRRRSSGGNQQAARLAQAQRKEKLEQLQRELDEATQNSNDIDQRLAELKEVETNLCQELLKGKKRLDSARAKDNEIAKQLEDAEKREQKLMGKRMTAVQQRETHSRRIKELGTLPSTSELQKHSSYSISALMRELEKTNKKLKSYSHVNKKAFDQFVNFNEQRETLLKRKDEVDKGARKVKELIESLDRQKDDAINRTFRGVSAHFKDVFKELVPNGAGELIMKTSMDEEDEDNESANPDDSDSEEERSKKRRRLQSPSVNRYKGIGIKVRFSEVGENYMMTQLSGGQKSLVAMALIFAIQRCDPAPFYLFDELDQALDSTYRKAVAGLIQRQANSKDNPTQFICSTFRPELVAISDDCYGISHQDKVSNIYHLTKKDALKFIGNLMKEDEAVGDVTSLATS</sequence>
<feature type="coiled-coil region" evidence="9">
    <location>
        <begin position="677"/>
        <end position="826"/>
    </location>
</feature>
<feature type="region of interest" description="Disordered" evidence="10">
    <location>
        <begin position="1079"/>
        <end position="1109"/>
    </location>
</feature>
<dbReference type="Gene3D" id="3.30.70.1620">
    <property type="match status" value="1"/>
</dbReference>
<comment type="subcellular location">
    <subcellularLocation>
        <location evidence="1 8">Nucleus</location>
    </subcellularLocation>
</comment>
<evidence type="ECO:0000256" key="2">
    <source>
        <dbReference type="ARBA" id="ARBA00005917"/>
    </source>
</evidence>
<dbReference type="Gene3D" id="1.20.1060.20">
    <property type="match status" value="1"/>
</dbReference>
<feature type="domain" description="SMC hinge" evidence="11">
    <location>
        <begin position="531"/>
        <end position="645"/>
    </location>
</feature>
<keyword evidence="6 8" id="KW-0539">Nucleus</keyword>
<dbReference type="PANTHER" id="PTHR43977">
    <property type="entry name" value="STRUCTURAL MAINTENANCE OF CHROMOSOMES PROTEIN 3"/>
    <property type="match status" value="1"/>
</dbReference>
<dbReference type="InterPro" id="IPR036277">
    <property type="entry name" value="SMC_hinge_sf"/>
</dbReference>
<proteinExistence type="inferred from homology"/>
<dbReference type="Proteomes" id="UP001054902">
    <property type="component" value="Unassembled WGS sequence"/>
</dbReference>
<feature type="coiled-coil region" evidence="9">
    <location>
        <begin position="184"/>
        <end position="348"/>
    </location>
</feature>
<accession>A0AAD3H618</accession>
<keyword evidence="3" id="KW-0132">Cell division</keyword>
<dbReference type="CDD" id="cd03272">
    <property type="entry name" value="ABC_SMC3_euk"/>
    <property type="match status" value="1"/>
</dbReference>
<dbReference type="AlphaFoldDB" id="A0AAD3H618"/>
<keyword evidence="5 9" id="KW-0175">Coiled coil</keyword>
<keyword evidence="7" id="KW-0131">Cell cycle</keyword>
<keyword evidence="4" id="KW-0498">Mitosis</keyword>
<evidence type="ECO:0000256" key="4">
    <source>
        <dbReference type="ARBA" id="ARBA00022776"/>
    </source>
</evidence>
<evidence type="ECO:0000256" key="8">
    <source>
        <dbReference type="PIRNR" id="PIRNR005719"/>
    </source>
</evidence>
<dbReference type="GO" id="GO:0005524">
    <property type="term" value="F:ATP binding"/>
    <property type="evidence" value="ECO:0007669"/>
    <property type="project" value="InterPro"/>
</dbReference>
<name>A0AAD3H618_9STRA</name>
<protein>
    <recommendedName>
        <fullName evidence="8">Structural maintenance of chromosomes protein</fullName>
    </recommendedName>
</protein>
<evidence type="ECO:0000256" key="9">
    <source>
        <dbReference type="SAM" id="Coils"/>
    </source>
</evidence>
<keyword evidence="13" id="KW-1185">Reference proteome</keyword>
<comment type="similarity">
    <text evidence="2">Belongs to the SMC family. SMC3 subfamily.</text>
</comment>
<dbReference type="Pfam" id="PF02463">
    <property type="entry name" value="SMC_N"/>
    <property type="match status" value="1"/>
</dbReference>
<dbReference type="InterPro" id="IPR041741">
    <property type="entry name" value="SMC3_ABC_euk"/>
</dbReference>
<evidence type="ECO:0000313" key="13">
    <source>
        <dbReference type="Proteomes" id="UP001054902"/>
    </source>
</evidence>
<evidence type="ECO:0000259" key="11">
    <source>
        <dbReference type="SMART" id="SM00968"/>
    </source>
</evidence>
<dbReference type="InterPro" id="IPR027417">
    <property type="entry name" value="P-loop_NTPase"/>
</dbReference>
<dbReference type="SUPFAM" id="SSF75553">
    <property type="entry name" value="Smc hinge domain"/>
    <property type="match status" value="1"/>
</dbReference>
<feature type="compositionally biased region" description="Basic and acidic residues" evidence="10">
    <location>
        <begin position="460"/>
        <end position="497"/>
    </location>
</feature>
<evidence type="ECO:0000256" key="5">
    <source>
        <dbReference type="ARBA" id="ARBA00023054"/>
    </source>
</evidence>
<feature type="compositionally biased region" description="Acidic residues" evidence="10">
    <location>
        <begin position="1081"/>
        <end position="1099"/>
    </location>
</feature>
<reference evidence="12 13" key="1">
    <citation type="journal article" date="2021" name="Sci. Rep.">
        <title>The genome of the diatom Chaetoceros tenuissimus carries an ancient integrated fragment of an extant virus.</title>
        <authorList>
            <person name="Hongo Y."/>
            <person name="Kimura K."/>
            <person name="Takaki Y."/>
            <person name="Yoshida Y."/>
            <person name="Baba S."/>
            <person name="Kobayashi G."/>
            <person name="Nagasaki K."/>
            <person name="Hano T."/>
            <person name="Tomaru Y."/>
        </authorList>
    </citation>
    <scope>NUCLEOTIDE SEQUENCE [LARGE SCALE GENOMIC DNA]</scope>
    <source>
        <strain evidence="12 13">NIES-3715</strain>
    </source>
</reference>
<dbReference type="GO" id="GO:0051301">
    <property type="term" value="P:cell division"/>
    <property type="evidence" value="ECO:0007669"/>
    <property type="project" value="UniProtKB-KW"/>
</dbReference>
<dbReference type="InterPro" id="IPR003395">
    <property type="entry name" value="RecF/RecN/SMC_N"/>
</dbReference>
<dbReference type="GO" id="GO:0051276">
    <property type="term" value="P:chromosome organization"/>
    <property type="evidence" value="ECO:0007669"/>
    <property type="project" value="InterPro"/>
</dbReference>